<keyword evidence="2" id="KW-0732">Signal</keyword>
<dbReference type="Proteomes" id="UP001082899">
    <property type="component" value="Unassembled WGS sequence"/>
</dbReference>
<feature type="domain" description="Solute-binding protein family 5" evidence="3">
    <location>
        <begin position="89"/>
        <end position="186"/>
    </location>
</feature>
<sequence length="233" mass="25020">MTDRRTFLQLLSGAAALPGLAGFGALGSLGVAASRSALGAPLPAATPVTIAFPADVPSWDPLVRVAPDPISIYRSVFDTAIDIDAQGRLRPGVVTAWRWKDGDGRVLELDLRDDVLFHNGDKLTSDDVKFTYFDRLHADKSLQVGGIWWALEGIETPTPNRAVMHFKAPMITAPAFLAYLGGYLISMGIQRCGALQPKFSGKVRDHAAPVSRVGKTHGSTRFVTANCICMMNG</sequence>
<evidence type="ECO:0000256" key="2">
    <source>
        <dbReference type="ARBA" id="ARBA00022729"/>
    </source>
</evidence>
<evidence type="ECO:0000259" key="3">
    <source>
        <dbReference type="Pfam" id="PF00496"/>
    </source>
</evidence>
<dbReference type="PANTHER" id="PTHR30290">
    <property type="entry name" value="PERIPLASMIC BINDING COMPONENT OF ABC TRANSPORTER"/>
    <property type="match status" value="1"/>
</dbReference>
<evidence type="ECO:0000313" key="5">
    <source>
        <dbReference type="Proteomes" id="UP001082899"/>
    </source>
</evidence>
<dbReference type="Gene3D" id="3.40.190.10">
    <property type="entry name" value="Periplasmic binding protein-like II"/>
    <property type="match status" value="1"/>
</dbReference>
<evidence type="ECO:0000256" key="1">
    <source>
        <dbReference type="ARBA" id="ARBA00005695"/>
    </source>
</evidence>
<comment type="similarity">
    <text evidence="1">Belongs to the bacterial solute-binding protein 5 family.</text>
</comment>
<protein>
    <submittedName>
        <fullName evidence="4">ABC transporter substrate-binding protein</fullName>
    </submittedName>
</protein>
<gene>
    <name evidence="4" type="ORF">OVY01_12360</name>
</gene>
<comment type="caution">
    <text evidence="4">The sequence shown here is derived from an EMBL/GenBank/DDBJ whole genome shotgun (WGS) entry which is preliminary data.</text>
</comment>
<keyword evidence="5" id="KW-1185">Reference proteome</keyword>
<dbReference type="Pfam" id="PF00496">
    <property type="entry name" value="SBP_bac_5"/>
    <property type="match status" value="1"/>
</dbReference>
<organism evidence="4 5">
    <name type="scientific">Robbsia betulipollinis</name>
    <dbReference type="NCBI Taxonomy" id="2981849"/>
    <lineage>
        <taxon>Bacteria</taxon>
        <taxon>Pseudomonadati</taxon>
        <taxon>Pseudomonadota</taxon>
        <taxon>Betaproteobacteria</taxon>
        <taxon>Burkholderiales</taxon>
        <taxon>Burkholderiaceae</taxon>
        <taxon>Robbsia</taxon>
    </lineage>
</organism>
<accession>A0ABT3ZNA0</accession>
<dbReference type="InterPro" id="IPR006311">
    <property type="entry name" value="TAT_signal"/>
</dbReference>
<dbReference type="InterPro" id="IPR039424">
    <property type="entry name" value="SBP_5"/>
</dbReference>
<reference evidence="4" key="1">
    <citation type="submission" date="2022-11" db="EMBL/GenBank/DDBJ databases">
        <title>Robbsia betulipollinis sp. nov., isolated from pollen of birch (Betula pendula).</title>
        <authorList>
            <person name="Shi H."/>
            <person name="Ambika Manirajan B."/>
            <person name="Ratering S."/>
            <person name="Geissler-Plaum R."/>
            <person name="Schnell S."/>
        </authorList>
    </citation>
    <scope>NUCLEOTIDE SEQUENCE</scope>
    <source>
        <strain evidence="4">Bb-Pol-6</strain>
    </source>
</reference>
<dbReference type="PANTHER" id="PTHR30290:SF38">
    <property type="entry name" value="D,D-DIPEPTIDE-BINDING PERIPLASMIC PROTEIN DDPA-RELATED"/>
    <property type="match status" value="1"/>
</dbReference>
<proteinExistence type="inferred from homology"/>
<evidence type="ECO:0000313" key="4">
    <source>
        <dbReference type="EMBL" id="MCY0388014.1"/>
    </source>
</evidence>
<dbReference type="EMBL" id="JAPMXC010000002">
    <property type="protein sequence ID" value="MCY0388014.1"/>
    <property type="molecule type" value="Genomic_DNA"/>
</dbReference>
<dbReference type="SUPFAM" id="SSF53850">
    <property type="entry name" value="Periplasmic binding protein-like II"/>
    <property type="match status" value="1"/>
</dbReference>
<dbReference type="RefSeq" id="WP_267847892.1">
    <property type="nucleotide sequence ID" value="NZ_JAPMXC010000002.1"/>
</dbReference>
<dbReference type="InterPro" id="IPR000914">
    <property type="entry name" value="SBP_5_dom"/>
</dbReference>
<name>A0ABT3ZNA0_9BURK</name>
<dbReference type="PROSITE" id="PS51318">
    <property type="entry name" value="TAT"/>
    <property type="match status" value="1"/>
</dbReference>